<organism evidence="1">
    <name type="scientific">Zea mays</name>
    <name type="common">Maize</name>
    <dbReference type="NCBI Taxonomy" id="4577"/>
    <lineage>
        <taxon>Eukaryota</taxon>
        <taxon>Viridiplantae</taxon>
        <taxon>Streptophyta</taxon>
        <taxon>Embryophyta</taxon>
        <taxon>Tracheophyta</taxon>
        <taxon>Spermatophyta</taxon>
        <taxon>Magnoliopsida</taxon>
        <taxon>Liliopsida</taxon>
        <taxon>Poales</taxon>
        <taxon>Poaceae</taxon>
        <taxon>PACMAD clade</taxon>
        <taxon>Panicoideae</taxon>
        <taxon>Andropogonodae</taxon>
        <taxon>Andropogoneae</taxon>
        <taxon>Tripsacinae</taxon>
        <taxon>Zea</taxon>
    </lineage>
</organism>
<accession>C4J7J8</accession>
<reference evidence="1" key="1">
    <citation type="journal article" date="2009" name="PLoS Genet.">
        <title>Sequencing, mapping, and analysis of 27,455 maize full-length cDNAs.</title>
        <authorList>
            <person name="Soderlund C."/>
            <person name="Descour A."/>
            <person name="Kudrna D."/>
            <person name="Bomhoff M."/>
            <person name="Boyd L."/>
            <person name="Currie J."/>
            <person name="Angelova A."/>
            <person name="Collura K."/>
            <person name="Wissotski M."/>
            <person name="Ashley E."/>
            <person name="Morrow D."/>
            <person name="Fernandes J."/>
            <person name="Walbot V."/>
            <person name="Yu Y."/>
        </authorList>
    </citation>
    <scope>NUCLEOTIDE SEQUENCE</scope>
    <source>
        <strain evidence="1">B73</strain>
    </source>
</reference>
<protein>
    <submittedName>
        <fullName evidence="1">Uncharacterized protein</fullName>
    </submittedName>
</protein>
<dbReference type="EMBL" id="BT086795">
    <property type="protein sequence ID" value="ACR37148.1"/>
    <property type="molecule type" value="mRNA"/>
</dbReference>
<evidence type="ECO:0000313" key="1">
    <source>
        <dbReference type="EMBL" id="ACR37148.1"/>
    </source>
</evidence>
<dbReference type="AlphaFoldDB" id="C4J7J8"/>
<sequence>MRQMLRHFAPHAGHRDGCSYGVIYGKKKCSS</sequence>
<name>C4J7J8_MAIZE</name>
<proteinExistence type="evidence at transcript level"/>